<dbReference type="InterPro" id="IPR003593">
    <property type="entry name" value="AAA+_ATPase"/>
</dbReference>
<dbReference type="STRING" id="1221500.ABE65_017935"/>
<accession>A0A160IRJ6</accession>
<proteinExistence type="predicted"/>
<keyword evidence="7" id="KW-0472">Membrane</keyword>
<feature type="domain" description="AAA+ ATPase" evidence="9">
    <location>
        <begin position="33"/>
        <end position="247"/>
    </location>
</feature>
<evidence type="ECO:0000313" key="11">
    <source>
        <dbReference type="Proteomes" id="UP000076623"/>
    </source>
</evidence>
<organism evidence="10 11">
    <name type="scientific">Fictibacillus phosphorivorans</name>
    <dbReference type="NCBI Taxonomy" id="1221500"/>
    <lineage>
        <taxon>Bacteria</taxon>
        <taxon>Bacillati</taxon>
        <taxon>Bacillota</taxon>
        <taxon>Bacilli</taxon>
        <taxon>Bacillales</taxon>
        <taxon>Fictibacillaceae</taxon>
        <taxon>Fictibacillus</taxon>
    </lineage>
</organism>
<keyword evidence="3" id="KW-1003">Cell membrane</keyword>
<dbReference type="Proteomes" id="UP000076623">
    <property type="component" value="Chromosome"/>
</dbReference>
<dbReference type="InterPro" id="IPR027417">
    <property type="entry name" value="P-loop_NTPase"/>
</dbReference>
<evidence type="ECO:0000256" key="4">
    <source>
        <dbReference type="ARBA" id="ARBA00022496"/>
    </source>
</evidence>
<dbReference type="GO" id="GO:0006826">
    <property type="term" value="P:iron ion transport"/>
    <property type="evidence" value="ECO:0007669"/>
    <property type="project" value="UniProtKB-KW"/>
</dbReference>
<evidence type="ECO:0000313" key="10">
    <source>
        <dbReference type="EMBL" id="ANC78572.1"/>
    </source>
</evidence>
<evidence type="ECO:0000256" key="7">
    <source>
        <dbReference type="ARBA" id="ARBA00023136"/>
    </source>
</evidence>
<dbReference type="Gene3D" id="3.40.50.300">
    <property type="entry name" value="P-loop containing nucleotide triphosphate hydrolases"/>
    <property type="match status" value="1"/>
</dbReference>
<evidence type="ECO:0000259" key="9">
    <source>
        <dbReference type="SMART" id="SM00382"/>
    </source>
</evidence>
<evidence type="ECO:0000256" key="8">
    <source>
        <dbReference type="SAM" id="Coils"/>
    </source>
</evidence>
<sequence length="261" mass="29871">MILKSMVYRKEKKQEGYPFQLPLLQSLKSLHFQKSVTILVGENGTGKSTLLEAIADQAGSVQINRSEKENDSIKKLAKQLKLTWSVKTKKGFFLNAEDFVSFVRRAAEMKETALQELANIKVEYKDKSAYAKSLASLPHNRTLAELKDLYNDGLEFRSHGERFLDFFQSRFRPNGLYILDEPEVPLSPMKQLSFISMLKEMEKQNAQFLIATHSPILMAYPGAEIISLDSLPPAPTSYEELEHVQITKNFLESPERFLRHL</sequence>
<protein>
    <recommendedName>
        <fullName evidence="9">AAA+ ATPase domain-containing protein</fullName>
    </recommendedName>
</protein>
<dbReference type="SUPFAM" id="SSF52540">
    <property type="entry name" value="P-loop containing nucleoside triphosphate hydrolases"/>
    <property type="match status" value="1"/>
</dbReference>
<evidence type="ECO:0000256" key="6">
    <source>
        <dbReference type="ARBA" id="ARBA00023065"/>
    </source>
</evidence>
<dbReference type="InterPro" id="IPR051535">
    <property type="entry name" value="Siderophore_ABC-ATPase"/>
</dbReference>
<feature type="coiled-coil region" evidence="8">
    <location>
        <begin position="63"/>
        <end position="123"/>
    </location>
</feature>
<keyword evidence="2" id="KW-0813">Transport</keyword>
<dbReference type="RefSeq" id="WP_066397941.1">
    <property type="nucleotide sequence ID" value="NZ_CP015378.1"/>
</dbReference>
<evidence type="ECO:0000256" key="1">
    <source>
        <dbReference type="ARBA" id="ARBA00004202"/>
    </source>
</evidence>
<keyword evidence="11" id="KW-1185">Reference proteome</keyword>
<keyword evidence="8" id="KW-0175">Coiled coil</keyword>
<comment type="subcellular location">
    <subcellularLocation>
        <location evidence="1">Cell membrane</location>
        <topology evidence="1">Peripheral membrane protein</topology>
    </subcellularLocation>
</comment>
<gene>
    <name evidence="10" type="ORF">ABE65_017935</name>
</gene>
<keyword evidence="6" id="KW-0406">Ion transport</keyword>
<dbReference type="Pfam" id="PF02463">
    <property type="entry name" value="SMC_N"/>
    <property type="match status" value="1"/>
</dbReference>
<keyword evidence="5" id="KW-0408">Iron</keyword>
<dbReference type="SMART" id="SM00382">
    <property type="entry name" value="AAA"/>
    <property type="match status" value="1"/>
</dbReference>
<evidence type="ECO:0000256" key="5">
    <source>
        <dbReference type="ARBA" id="ARBA00023004"/>
    </source>
</evidence>
<dbReference type="EMBL" id="CP015378">
    <property type="protein sequence ID" value="ANC78572.1"/>
    <property type="molecule type" value="Genomic_DNA"/>
</dbReference>
<keyword evidence="4" id="KW-0410">Iron transport</keyword>
<name>A0A160IRJ6_9BACL</name>
<dbReference type="KEGG" id="fpn:ABE65_017935"/>
<dbReference type="InterPro" id="IPR003395">
    <property type="entry name" value="RecF/RecN/SMC_N"/>
</dbReference>
<dbReference type="PANTHER" id="PTHR42771:SF2">
    <property type="entry name" value="IRON(3+)-HYDROXAMATE IMPORT ATP-BINDING PROTEIN FHUC"/>
    <property type="match status" value="1"/>
</dbReference>
<dbReference type="AlphaFoldDB" id="A0A160IRJ6"/>
<dbReference type="GO" id="GO:0005886">
    <property type="term" value="C:plasma membrane"/>
    <property type="evidence" value="ECO:0007669"/>
    <property type="project" value="UniProtKB-SubCell"/>
</dbReference>
<evidence type="ECO:0000256" key="2">
    <source>
        <dbReference type="ARBA" id="ARBA00022448"/>
    </source>
</evidence>
<evidence type="ECO:0000256" key="3">
    <source>
        <dbReference type="ARBA" id="ARBA00022475"/>
    </source>
</evidence>
<reference evidence="10 11" key="1">
    <citation type="submission" date="2016-04" db="EMBL/GenBank/DDBJ databases">
        <title>Complete genome sequence of Fictibacillus phosphorivorans G25-29, a strain toxic to nematodes.</title>
        <authorList>
            <person name="Zheng Z."/>
        </authorList>
    </citation>
    <scope>NUCLEOTIDE SEQUENCE [LARGE SCALE GENOMIC DNA]</scope>
    <source>
        <strain evidence="10 11">G25-29</strain>
    </source>
</reference>
<dbReference type="PANTHER" id="PTHR42771">
    <property type="entry name" value="IRON(3+)-HYDROXAMATE IMPORT ATP-BINDING PROTEIN FHUC"/>
    <property type="match status" value="1"/>
</dbReference>